<dbReference type="VEuPathDB" id="FungiDB:VP01_5653g1"/>
<name>A0A0L6UIY1_9BASI</name>
<reference evidence="2 3" key="1">
    <citation type="submission" date="2015-08" db="EMBL/GenBank/DDBJ databases">
        <title>Next Generation Sequencing and Analysis of the Genome of Puccinia sorghi L Schw, the Causal Agent of Maize Common Rust.</title>
        <authorList>
            <person name="Rochi L."/>
            <person name="Burguener G."/>
            <person name="Darino M."/>
            <person name="Turjanski A."/>
            <person name="Kreff E."/>
            <person name="Dieguez M.J."/>
            <person name="Sacco F."/>
        </authorList>
    </citation>
    <scope>NUCLEOTIDE SEQUENCE [LARGE SCALE GENOMIC DNA]</scope>
    <source>
        <strain evidence="2 3">RO10H11247</strain>
    </source>
</reference>
<comment type="caution">
    <text evidence="2">The sequence shown here is derived from an EMBL/GenBank/DDBJ whole genome shotgun (WGS) entry which is preliminary data.</text>
</comment>
<feature type="region of interest" description="Disordered" evidence="1">
    <location>
        <begin position="1"/>
        <end position="40"/>
    </location>
</feature>
<protein>
    <submittedName>
        <fullName evidence="2">Uncharacterized protein</fullName>
    </submittedName>
</protein>
<organism evidence="2 3">
    <name type="scientific">Puccinia sorghi</name>
    <dbReference type="NCBI Taxonomy" id="27349"/>
    <lineage>
        <taxon>Eukaryota</taxon>
        <taxon>Fungi</taxon>
        <taxon>Dikarya</taxon>
        <taxon>Basidiomycota</taxon>
        <taxon>Pucciniomycotina</taxon>
        <taxon>Pucciniomycetes</taxon>
        <taxon>Pucciniales</taxon>
        <taxon>Pucciniaceae</taxon>
        <taxon>Puccinia</taxon>
    </lineage>
</organism>
<dbReference type="STRING" id="27349.A0A0L6UIY1"/>
<evidence type="ECO:0000313" key="2">
    <source>
        <dbReference type="EMBL" id="KNZ48463.1"/>
    </source>
</evidence>
<feature type="region of interest" description="Disordered" evidence="1">
    <location>
        <begin position="222"/>
        <end position="278"/>
    </location>
</feature>
<evidence type="ECO:0000256" key="1">
    <source>
        <dbReference type="SAM" id="MobiDB-lite"/>
    </source>
</evidence>
<evidence type="ECO:0000313" key="3">
    <source>
        <dbReference type="Proteomes" id="UP000037035"/>
    </source>
</evidence>
<feature type="compositionally biased region" description="Basic and acidic residues" evidence="1">
    <location>
        <begin position="184"/>
        <end position="193"/>
    </location>
</feature>
<sequence>RKLQSSRSTIHPHSSLGSGSTEARDTSQPTTAELAEAAARKSNVHHSLPAFYSPDDELLKVRTVVIPVDTNPMERRKIIVDFSKDISIRWRDSHQKTMFERSEDGLVGEEIGTIEFDYLCLPKKPLRKSCPHTHHDRPHADTARTNSSAATHQRPHGPPTGPDIVRSIRDAVESADEGGPQESRTIRLHHDLHHRPYDSHYQYRLRGPPGFRVTVARGNNNHLSSREMDSESTHATGSLGGTAERPPENGRDMAISRTTRPARSTSTSGGRLTRRPIRWFERPSIRDLASTLSRSSNPDPSLTAPQPPPAASSSLRTQSSTQDVWADDLDVFYQQLYNPHHPLDQFLFSSSIHRSGP</sequence>
<dbReference type="Proteomes" id="UP000037035">
    <property type="component" value="Unassembled WGS sequence"/>
</dbReference>
<dbReference type="AlphaFoldDB" id="A0A0L6UIY1"/>
<feature type="region of interest" description="Disordered" evidence="1">
    <location>
        <begin position="290"/>
        <end position="319"/>
    </location>
</feature>
<gene>
    <name evidence="2" type="ORF">VP01_5653g1</name>
</gene>
<accession>A0A0L6UIY1</accession>
<dbReference type="EMBL" id="LAVV01010889">
    <property type="protein sequence ID" value="KNZ48463.1"/>
    <property type="molecule type" value="Genomic_DNA"/>
</dbReference>
<feature type="non-terminal residue" evidence="2">
    <location>
        <position position="1"/>
    </location>
</feature>
<keyword evidence="3" id="KW-1185">Reference proteome</keyword>
<dbReference type="OrthoDB" id="2507321at2759"/>
<proteinExistence type="predicted"/>
<feature type="region of interest" description="Disordered" evidence="1">
    <location>
        <begin position="130"/>
        <end position="193"/>
    </location>
</feature>
<feature type="compositionally biased region" description="Polar residues" evidence="1">
    <location>
        <begin position="1"/>
        <end position="31"/>
    </location>
</feature>
<feature type="compositionally biased region" description="Low complexity" evidence="1">
    <location>
        <begin position="256"/>
        <end position="271"/>
    </location>
</feature>